<comment type="caution">
    <text evidence="7">The sequence shown here is derived from an EMBL/GenBank/DDBJ whole genome shotgun (WGS) entry which is preliminary data.</text>
</comment>
<comment type="subcellular location">
    <subcellularLocation>
        <location evidence="3">Cell membrane</location>
        <topology evidence="3">Peripheral membrane protein</topology>
        <orientation evidence="3">Cytoplasmic side</orientation>
    </subcellularLocation>
</comment>
<dbReference type="HAMAP" id="MF_01357">
    <property type="entry name" value="NDH1_NuoC"/>
    <property type="match status" value="1"/>
</dbReference>
<keyword evidence="3 5" id="KW-0874">Quinone</keyword>
<evidence type="ECO:0000313" key="7">
    <source>
        <dbReference type="EMBL" id="RCL72267.1"/>
    </source>
</evidence>
<keyword evidence="7" id="KW-0560">Oxidoreductase</keyword>
<evidence type="ECO:0000256" key="1">
    <source>
        <dbReference type="ARBA" id="ARBA00007569"/>
    </source>
</evidence>
<keyword evidence="3" id="KW-0830">Ubiquinone</keyword>
<dbReference type="EMBL" id="QOQD01000015">
    <property type="protein sequence ID" value="RCL72267.1"/>
    <property type="molecule type" value="Genomic_DNA"/>
</dbReference>
<dbReference type="Gene3D" id="3.30.460.80">
    <property type="entry name" value="NADH:ubiquinone oxidoreductase, 30kDa subunit"/>
    <property type="match status" value="1"/>
</dbReference>
<keyword evidence="3" id="KW-1003">Cell membrane</keyword>
<name>A0A368DK95_9PROT</name>
<dbReference type="GO" id="GO:0005886">
    <property type="term" value="C:plasma membrane"/>
    <property type="evidence" value="ECO:0007669"/>
    <property type="project" value="UniProtKB-SubCell"/>
</dbReference>
<feature type="domain" description="NADH:ubiquinone oxidoreductase 30kDa subunit" evidence="6">
    <location>
        <begin position="38"/>
        <end position="159"/>
    </location>
</feature>
<dbReference type="InterPro" id="IPR037232">
    <property type="entry name" value="NADH_quin_OxRdtase_su_C/D-like"/>
</dbReference>
<comment type="similarity">
    <text evidence="1 3 4">Belongs to the complex I 30 kDa subunit family.</text>
</comment>
<comment type="function">
    <text evidence="3">NDH-1 shuttles electrons from NADH, via FMN and iron-sulfur (Fe-S) centers, to quinones in the respiratory chain. The immediate electron acceptor for the enzyme in this species is believed to be ubiquinone. Couples the redox reaction to proton translocation (for every two electrons transferred, four hydrogen ions are translocated across the cytoplasmic membrane), and thus conserves the redox energy in a proton gradient.</text>
</comment>
<dbReference type="GO" id="GO:0050136">
    <property type="term" value="F:NADH dehydrogenase (quinone) (non-electrogenic) activity"/>
    <property type="evidence" value="ECO:0007669"/>
    <property type="project" value="UniProtKB-UniRule"/>
</dbReference>
<dbReference type="PROSITE" id="PS00542">
    <property type="entry name" value="COMPLEX1_30K"/>
    <property type="match status" value="1"/>
</dbReference>
<dbReference type="PANTHER" id="PTHR10884:SF14">
    <property type="entry name" value="NADH DEHYDROGENASE [UBIQUINONE] IRON-SULFUR PROTEIN 3, MITOCHONDRIAL"/>
    <property type="match status" value="1"/>
</dbReference>
<keyword evidence="3 4" id="KW-1278">Translocase</keyword>
<evidence type="ECO:0000256" key="4">
    <source>
        <dbReference type="RuleBase" id="RU003456"/>
    </source>
</evidence>
<evidence type="ECO:0000313" key="8">
    <source>
        <dbReference type="Proteomes" id="UP000253570"/>
    </source>
</evidence>
<dbReference type="GO" id="GO:0048038">
    <property type="term" value="F:quinone binding"/>
    <property type="evidence" value="ECO:0007669"/>
    <property type="project" value="UniProtKB-KW"/>
</dbReference>
<evidence type="ECO:0000256" key="3">
    <source>
        <dbReference type="HAMAP-Rule" id="MF_01357"/>
    </source>
</evidence>
<dbReference type="InterPro" id="IPR010218">
    <property type="entry name" value="NADH_DH_suC"/>
</dbReference>
<dbReference type="GO" id="GO:0008137">
    <property type="term" value="F:NADH dehydrogenase (ubiquinone) activity"/>
    <property type="evidence" value="ECO:0007669"/>
    <property type="project" value="InterPro"/>
</dbReference>
<sequence>MAINSKTVNISDSDICDLLKKKYKKSIISVSVKPDLTITIEPTIIVDCIKFLKESRLLQFHTFIDICGVDYPNKPNRFTIVYHLLSMTKNKRIRVKLSIQESDSVESLVSIFPSADWFEREAYDMYGIKFANHPDLRRMLTDYNFQGHPLRKDFPLTGYTQVRYDETQKRVVHEQVELGQEFRDFDFESPWLGEVLEKNNNDISEDDG</sequence>
<gene>
    <name evidence="3" type="primary">nuoC</name>
    <name evidence="7" type="ORF">DBW71_05630</name>
</gene>
<evidence type="ECO:0000259" key="6">
    <source>
        <dbReference type="Pfam" id="PF00329"/>
    </source>
</evidence>
<dbReference type="InterPro" id="IPR001268">
    <property type="entry name" value="NADH_UbQ_OxRdtase_30kDa_su"/>
</dbReference>
<comment type="subunit">
    <text evidence="3">NDH-1 is composed of 14 different subunits. Subunits NuoB, C, D, E, F, and G constitute the peripheral sector of the complex.</text>
</comment>
<dbReference type="AlphaFoldDB" id="A0A368DK95"/>
<dbReference type="InterPro" id="IPR020396">
    <property type="entry name" value="NADH_UbQ_OxRdtase_CS"/>
</dbReference>
<organism evidence="7 8">
    <name type="scientific">PS1 clade bacterium</name>
    <dbReference type="NCBI Taxonomy" id="2175152"/>
    <lineage>
        <taxon>Bacteria</taxon>
        <taxon>Pseudomonadati</taxon>
        <taxon>Pseudomonadota</taxon>
        <taxon>Alphaproteobacteria</taxon>
        <taxon>PS1 clade</taxon>
    </lineage>
</organism>
<dbReference type="PANTHER" id="PTHR10884">
    <property type="entry name" value="NADH DEHYDROGENASE UBIQUINONE IRON-SULFUR PROTEIN 3"/>
    <property type="match status" value="1"/>
</dbReference>
<dbReference type="Proteomes" id="UP000253570">
    <property type="component" value="Unassembled WGS sequence"/>
</dbReference>
<reference evidence="7 8" key="1">
    <citation type="journal article" date="2018" name="Microbiome">
        <title>Fine metagenomic profile of the Mediterranean stratified and mixed water columns revealed by assembly and recruitment.</title>
        <authorList>
            <person name="Haro-Moreno J.M."/>
            <person name="Lopez-Perez M."/>
            <person name="De La Torre J.R."/>
            <person name="Picazo A."/>
            <person name="Camacho A."/>
            <person name="Rodriguez-Valera F."/>
        </authorList>
    </citation>
    <scope>NUCLEOTIDE SEQUENCE [LARGE SCALE GENOMIC DNA]</scope>
    <source>
        <strain evidence="7">MED-G57</strain>
    </source>
</reference>
<comment type="catalytic activity">
    <reaction evidence="3 5">
        <text>a quinone + NADH + 5 H(+)(in) = a quinol + NAD(+) + 4 H(+)(out)</text>
        <dbReference type="Rhea" id="RHEA:57888"/>
        <dbReference type="ChEBI" id="CHEBI:15378"/>
        <dbReference type="ChEBI" id="CHEBI:24646"/>
        <dbReference type="ChEBI" id="CHEBI:57540"/>
        <dbReference type="ChEBI" id="CHEBI:57945"/>
        <dbReference type="ChEBI" id="CHEBI:132124"/>
    </reaction>
</comment>
<protein>
    <recommendedName>
        <fullName evidence="3">NADH-quinone oxidoreductase subunit C</fullName>
        <ecNumber evidence="3">7.1.1.-</ecNumber>
    </recommendedName>
    <alternativeName>
        <fullName evidence="3">NADH dehydrogenase I subunit C</fullName>
    </alternativeName>
    <alternativeName>
        <fullName evidence="3">NDH-1 subunit C</fullName>
    </alternativeName>
</protein>
<dbReference type="SUPFAM" id="SSF143243">
    <property type="entry name" value="Nqo5-like"/>
    <property type="match status" value="1"/>
</dbReference>
<keyword evidence="3 4" id="KW-0520">NAD</keyword>
<dbReference type="Pfam" id="PF00329">
    <property type="entry name" value="Complex1_30kDa"/>
    <property type="match status" value="1"/>
</dbReference>
<proteinExistence type="inferred from homology"/>
<evidence type="ECO:0000256" key="2">
    <source>
        <dbReference type="ARBA" id="ARBA00022448"/>
    </source>
</evidence>
<dbReference type="NCBIfam" id="NF004733">
    <property type="entry name" value="PRK06074.1-5"/>
    <property type="match status" value="1"/>
</dbReference>
<keyword evidence="2 3" id="KW-0813">Transport</keyword>
<keyword evidence="3" id="KW-0472">Membrane</keyword>
<accession>A0A368DK95</accession>
<evidence type="ECO:0000256" key="5">
    <source>
        <dbReference type="RuleBase" id="RU003582"/>
    </source>
</evidence>
<dbReference type="NCBIfam" id="TIGR01961">
    <property type="entry name" value="NuoC_fam"/>
    <property type="match status" value="1"/>
</dbReference>
<dbReference type="EC" id="7.1.1.-" evidence="3"/>